<feature type="domain" description="Nicastrin small lobe" evidence="12">
    <location>
        <begin position="226"/>
        <end position="293"/>
    </location>
</feature>
<reference evidence="13 14" key="1">
    <citation type="journal article" date="2010" name="Nature">
        <title>The Ectocarpus genome and the independent evolution of multicellularity in brown algae.</title>
        <authorList>
            <person name="Cock J.M."/>
            <person name="Sterck L."/>
            <person name="Rouze P."/>
            <person name="Scornet D."/>
            <person name="Allen A.E."/>
            <person name="Amoutzias G."/>
            <person name="Anthouard V."/>
            <person name="Artiguenave F."/>
            <person name="Aury J.M."/>
            <person name="Badger J.H."/>
            <person name="Beszteri B."/>
            <person name="Billiau K."/>
            <person name="Bonnet E."/>
            <person name="Bothwell J.H."/>
            <person name="Bowler C."/>
            <person name="Boyen C."/>
            <person name="Brownlee C."/>
            <person name="Carrano C.J."/>
            <person name="Charrier B."/>
            <person name="Cho G.Y."/>
            <person name="Coelho S.M."/>
            <person name="Collen J."/>
            <person name="Corre E."/>
            <person name="Da Silva C."/>
            <person name="Delage L."/>
            <person name="Delaroque N."/>
            <person name="Dittami S.M."/>
            <person name="Doulbeau S."/>
            <person name="Elias M."/>
            <person name="Farnham G."/>
            <person name="Gachon C.M."/>
            <person name="Gschloessl B."/>
            <person name="Heesch S."/>
            <person name="Jabbari K."/>
            <person name="Jubin C."/>
            <person name="Kawai H."/>
            <person name="Kimura K."/>
            <person name="Kloareg B."/>
            <person name="Kupper F.C."/>
            <person name="Lang D."/>
            <person name="Le Bail A."/>
            <person name="Leblanc C."/>
            <person name="Lerouge P."/>
            <person name="Lohr M."/>
            <person name="Lopez P.J."/>
            <person name="Martens C."/>
            <person name="Maumus F."/>
            <person name="Michel G."/>
            <person name="Miranda-Saavedra D."/>
            <person name="Morales J."/>
            <person name="Moreau H."/>
            <person name="Motomura T."/>
            <person name="Nagasato C."/>
            <person name="Napoli C.A."/>
            <person name="Nelson D.R."/>
            <person name="Nyvall-Collen P."/>
            <person name="Peters A.F."/>
            <person name="Pommier C."/>
            <person name="Potin P."/>
            <person name="Poulain J."/>
            <person name="Quesneville H."/>
            <person name="Read B."/>
            <person name="Rensing S.A."/>
            <person name="Ritter A."/>
            <person name="Rousvoal S."/>
            <person name="Samanta M."/>
            <person name="Samson G."/>
            <person name="Schroeder D.C."/>
            <person name="Segurens B."/>
            <person name="Strittmatter M."/>
            <person name="Tonon T."/>
            <person name="Tregear J.W."/>
            <person name="Valentin K."/>
            <person name="von Dassow P."/>
            <person name="Yamagishi T."/>
            <person name="Van de Peer Y."/>
            <person name="Wincker P."/>
        </authorList>
    </citation>
    <scope>NUCLEOTIDE SEQUENCE [LARGE SCALE GENOMIC DNA]</scope>
    <source>
        <strain evidence="14">Ec32 / CCAP1310/4</strain>
    </source>
</reference>
<proteinExistence type="inferred from homology"/>
<evidence type="ECO:0000256" key="1">
    <source>
        <dbReference type="ARBA" id="ARBA00004479"/>
    </source>
</evidence>
<dbReference type="Pfam" id="PF18266">
    <property type="entry name" value="Ncstrn_small"/>
    <property type="match status" value="1"/>
</dbReference>
<dbReference type="PANTHER" id="PTHR21092">
    <property type="entry name" value="NICASTRIN"/>
    <property type="match status" value="1"/>
</dbReference>
<keyword evidence="9" id="KW-0325">Glycoprotein</keyword>
<dbReference type="InterPro" id="IPR008710">
    <property type="entry name" value="Nicastrin"/>
</dbReference>
<evidence type="ECO:0000256" key="10">
    <source>
        <dbReference type="SAM" id="MobiDB-lite"/>
    </source>
</evidence>
<feature type="compositionally biased region" description="Low complexity" evidence="10">
    <location>
        <begin position="765"/>
        <end position="782"/>
    </location>
</feature>
<dbReference type="Gene3D" id="3.40.630.10">
    <property type="entry name" value="Zn peptidases"/>
    <property type="match status" value="1"/>
</dbReference>
<evidence type="ECO:0000256" key="8">
    <source>
        <dbReference type="ARBA" id="ARBA00023136"/>
    </source>
</evidence>
<comment type="subcellular location">
    <subcellularLocation>
        <location evidence="1">Membrane</location>
        <topology evidence="1">Single-pass type I membrane protein</topology>
    </subcellularLocation>
</comment>
<dbReference type="OMA" id="ECVYPGV"/>
<evidence type="ECO:0000256" key="9">
    <source>
        <dbReference type="ARBA" id="ARBA00023180"/>
    </source>
</evidence>
<dbReference type="GO" id="GO:0005886">
    <property type="term" value="C:plasma membrane"/>
    <property type="evidence" value="ECO:0007669"/>
    <property type="project" value="TreeGrafter"/>
</dbReference>
<protein>
    <recommendedName>
        <fullName evidence="3">Nicastrin</fullName>
    </recommendedName>
</protein>
<evidence type="ECO:0000256" key="4">
    <source>
        <dbReference type="ARBA" id="ARBA00022692"/>
    </source>
</evidence>
<feature type="transmembrane region" description="Helical" evidence="11">
    <location>
        <begin position="855"/>
        <end position="875"/>
    </location>
</feature>
<organism evidence="13 14">
    <name type="scientific">Ectocarpus siliculosus</name>
    <name type="common">Brown alga</name>
    <name type="synonym">Conferva siliculosa</name>
    <dbReference type="NCBI Taxonomy" id="2880"/>
    <lineage>
        <taxon>Eukaryota</taxon>
        <taxon>Sar</taxon>
        <taxon>Stramenopiles</taxon>
        <taxon>Ochrophyta</taxon>
        <taxon>PX clade</taxon>
        <taxon>Phaeophyceae</taxon>
        <taxon>Ectocarpales</taxon>
        <taxon>Ectocarpaceae</taxon>
        <taxon>Ectocarpus</taxon>
    </lineage>
</organism>
<dbReference type="EMBL" id="FN648412">
    <property type="protein sequence ID" value="CBJ31078.1"/>
    <property type="molecule type" value="Genomic_DNA"/>
</dbReference>
<dbReference type="SUPFAM" id="SSF53187">
    <property type="entry name" value="Zn-dependent exopeptidases"/>
    <property type="match status" value="1"/>
</dbReference>
<dbReference type="InterPro" id="IPR041084">
    <property type="entry name" value="Ncstrn_small"/>
</dbReference>
<keyword evidence="14" id="KW-1185">Reference proteome</keyword>
<evidence type="ECO:0000313" key="13">
    <source>
        <dbReference type="EMBL" id="CBJ31078.1"/>
    </source>
</evidence>
<evidence type="ECO:0000256" key="2">
    <source>
        <dbReference type="ARBA" id="ARBA00007717"/>
    </source>
</evidence>
<keyword evidence="8 11" id="KW-0472">Membrane</keyword>
<feature type="compositionally biased region" description="Basic and acidic residues" evidence="10">
    <location>
        <begin position="731"/>
        <end position="759"/>
    </location>
</feature>
<dbReference type="GO" id="GO:0007219">
    <property type="term" value="P:Notch signaling pathway"/>
    <property type="evidence" value="ECO:0007669"/>
    <property type="project" value="UniProtKB-KW"/>
</dbReference>
<dbReference type="EMBL" id="FN649730">
    <property type="protein sequence ID" value="CBJ31078.1"/>
    <property type="molecule type" value="Genomic_DNA"/>
</dbReference>
<comment type="similarity">
    <text evidence="2">Belongs to the nicastrin family.</text>
</comment>
<feature type="compositionally biased region" description="Polar residues" evidence="10">
    <location>
        <begin position="721"/>
        <end position="730"/>
    </location>
</feature>
<keyword evidence="4 11" id="KW-0812">Transmembrane</keyword>
<accession>D7FSD7</accession>
<keyword evidence="7 11" id="KW-1133">Transmembrane helix</keyword>
<dbReference type="GO" id="GO:0016485">
    <property type="term" value="P:protein processing"/>
    <property type="evidence" value="ECO:0007669"/>
    <property type="project" value="InterPro"/>
</dbReference>
<evidence type="ECO:0000256" key="5">
    <source>
        <dbReference type="ARBA" id="ARBA00022729"/>
    </source>
</evidence>
<evidence type="ECO:0000256" key="6">
    <source>
        <dbReference type="ARBA" id="ARBA00022976"/>
    </source>
</evidence>
<keyword evidence="5" id="KW-0732">Signal</keyword>
<dbReference type="Proteomes" id="UP000002630">
    <property type="component" value="Linkage Group LG05"/>
</dbReference>
<evidence type="ECO:0000256" key="11">
    <source>
        <dbReference type="SAM" id="Phobius"/>
    </source>
</evidence>
<gene>
    <name evidence="13" type="ORF">Esi_0232_0004</name>
</gene>
<dbReference type="OrthoDB" id="10265862at2759"/>
<feature type="region of interest" description="Disordered" evidence="10">
    <location>
        <begin position="717"/>
        <end position="782"/>
    </location>
</feature>
<name>D7FSD7_ECTSI</name>
<evidence type="ECO:0000256" key="7">
    <source>
        <dbReference type="ARBA" id="ARBA00022989"/>
    </source>
</evidence>
<sequence>MLAAVSWCWTASAGPRRRKPVAAAGGPAAGKNPSSAAALLLACIALLSTRSEAWTGGFSPGLGHAPCVRLFHASGDVGCRTRGREGVAGPLFLVDSERALQDIEARGLSSFRKDAQREEEGLLPQEGSAEAMEGMGDGLMAVLPDAFFNRTILHRLSATGLLGGVLVLESAGGGRAAASPAHSLAQGNVVRSNPDVKTPQLTCSAFKELSCKAGRLSFFERTEEGDSTPSAAFDVDASYPWNSGGDGLLMESFDFPMVLVAGGSSDDVRARAVSNGNVGGPSWRYPLHKARMAFYFGGSAMDLNSQECLGWTDINGDRSPQCKPLGGQSSWASVGGAGLGGRQTVLAVSGMDSTSMFHDRAPGANSAVSGLVALLSAAESLGTAGRSGSVDFSALPRQIVFVAFQGEAYGFTGSRRFVQDWRGEGISCLNRVDPTVSPTGQEACLDPLYPSLEFQKLGKPAHVVSVDQVGCLPESTLWVHPSPGASSVDTGVVSELSPGGGIVLTNSTRTELPPSPLTAFVKADPEQSGFVLCGYDETFSCPHYHDHADARDTVDAGSVAAAAKVLAKATLVLAGGTESSAEALQVNGTLVETLLDCLLEDWSCDTVKEYVVGELANNAERLGFRVSVEAPFPPTLYTGPLEFHYGGGMATVRHTKGDGSWRLHPSWTEPFDPEHDKIQLVPNLLETFCRAFLSEQAGAAHAGRYGEAECQVSGDCPLEQCQESPSTSADNNHDDDANKSRDGLEGGRVRPGKGSEERSGNVLRSASSSSSSSSSVTTSSSSAVQRPECVRGRCGCPAGFHHIALDVGLEREEELDQYRVVDGAVGQGAPLWTEPNWRGIGAEVYLDPGVTAGKVALGVGAAVTVAAGVGSWVLLRSLDKRKLL</sequence>
<dbReference type="eggNOG" id="KOG2657">
    <property type="taxonomic scope" value="Eukaryota"/>
</dbReference>
<evidence type="ECO:0000313" key="14">
    <source>
        <dbReference type="Proteomes" id="UP000002630"/>
    </source>
</evidence>
<dbReference type="InParanoid" id="D7FSD7"/>
<dbReference type="PANTHER" id="PTHR21092:SF0">
    <property type="entry name" value="NICASTRIN"/>
    <property type="match status" value="1"/>
</dbReference>
<evidence type="ECO:0000259" key="12">
    <source>
        <dbReference type="Pfam" id="PF18266"/>
    </source>
</evidence>
<dbReference type="AlphaFoldDB" id="D7FSD7"/>
<evidence type="ECO:0000256" key="3">
    <source>
        <dbReference type="ARBA" id="ARBA00015303"/>
    </source>
</evidence>
<dbReference type="Pfam" id="PF05450">
    <property type="entry name" value="Nicastrin"/>
    <property type="match status" value="1"/>
</dbReference>
<dbReference type="STRING" id="2880.D7FSD7"/>
<keyword evidence="6" id="KW-0914">Notch signaling pathway</keyword>